<keyword evidence="3" id="KW-1185">Reference proteome</keyword>
<comment type="caution">
    <text evidence="2">The sequence shown here is derived from an EMBL/GenBank/DDBJ whole genome shotgun (WGS) entry which is preliminary data.</text>
</comment>
<dbReference type="PANTHER" id="PTHR36151">
    <property type="entry name" value="BLR2777 PROTEIN"/>
    <property type="match status" value="1"/>
</dbReference>
<proteinExistence type="predicted"/>
<evidence type="ECO:0000259" key="1">
    <source>
        <dbReference type="Pfam" id="PF09995"/>
    </source>
</evidence>
<dbReference type="RefSeq" id="WP_084573363.1">
    <property type="nucleotide sequence ID" value="NZ_ARXU01000001.1"/>
</dbReference>
<accession>A0ABR4WHW7</accession>
<protein>
    <recommendedName>
        <fullName evidence="1">ER-bound oxygenase mpaB/mpaB'/Rubber oxygenase catalytic domain-containing protein</fullName>
    </recommendedName>
</protein>
<organism evidence="2 3">
    <name type="scientific">Alcanivorax jadensis T9</name>
    <dbReference type="NCBI Taxonomy" id="1177181"/>
    <lineage>
        <taxon>Bacteria</taxon>
        <taxon>Pseudomonadati</taxon>
        <taxon>Pseudomonadota</taxon>
        <taxon>Gammaproteobacteria</taxon>
        <taxon>Oceanospirillales</taxon>
        <taxon>Alcanivoracaceae</taxon>
        <taxon>Alcanivorax</taxon>
    </lineage>
</organism>
<dbReference type="Pfam" id="PF09995">
    <property type="entry name" value="MPAB_Lcp_cat"/>
    <property type="match status" value="1"/>
</dbReference>
<name>A0ABR4WHW7_9GAMM</name>
<dbReference type="PANTHER" id="PTHR36151:SF3">
    <property type="entry name" value="ER-BOUND OXYGENASE MPAB_MPAB'_RUBBER OXYGENASE CATALYTIC DOMAIN-CONTAINING PROTEIN"/>
    <property type="match status" value="1"/>
</dbReference>
<evidence type="ECO:0000313" key="2">
    <source>
        <dbReference type="EMBL" id="KGD63145.1"/>
    </source>
</evidence>
<reference evidence="2 3" key="1">
    <citation type="submission" date="2012-09" db="EMBL/GenBank/DDBJ databases">
        <title>Genome Sequence of alkane-degrading Bacterium Alcanivorax jadensis T9.</title>
        <authorList>
            <person name="Lai Q."/>
            <person name="Shao Z."/>
        </authorList>
    </citation>
    <scope>NUCLEOTIDE SEQUENCE [LARGE SCALE GENOMIC DNA]</scope>
    <source>
        <strain evidence="2 3">T9</strain>
    </source>
</reference>
<feature type="domain" description="ER-bound oxygenase mpaB/mpaB'/Rubber oxygenase catalytic" evidence="1">
    <location>
        <begin position="37"/>
        <end position="261"/>
    </location>
</feature>
<dbReference type="EMBL" id="ARXU01000001">
    <property type="protein sequence ID" value="KGD63145.1"/>
    <property type="molecule type" value="Genomic_DNA"/>
</dbReference>
<dbReference type="Proteomes" id="UP000029443">
    <property type="component" value="Unassembled WGS sequence"/>
</dbReference>
<gene>
    <name evidence="2" type="ORF">T9A_00465</name>
</gene>
<dbReference type="InterPro" id="IPR018713">
    <property type="entry name" value="MPAB/Lcp_cat_dom"/>
</dbReference>
<evidence type="ECO:0000313" key="3">
    <source>
        <dbReference type="Proteomes" id="UP000029443"/>
    </source>
</evidence>
<sequence>MTAQANLESRQARLEHEWPTPLTARELDQQFPGIFDGAMLLAGGANIILQLALPAVGYGVAESRVESGSILHHPIKRSRTTFTYLAVAMMGTSEEKLAYRRAVNRSHAQVHSTEDSPVKYNAFDENLQMWVAACLYWGFVDTHQKLHGPMSREEQETFYQLAHPLGTTLQVRQDTWPKDLEAFDAYWQEGLQKLHIDERIRQYLMMIADLTFLSSPTRFLLGRFNRFVTTGFLPAEIREQMQLEWNDKKQRRFERTVRTIGRISLLLPRVIRQAPYNLVLWDFRRRLKHDKPLV</sequence>